<reference evidence="2 3" key="1">
    <citation type="submission" date="2019-05" db="EMBL/GenBank/DDBJ databases">
        <title>Another draft genome of Portunus trituberculatus and its Hox gene families provides insights of decapod evolution.</title>
        <authorList>
            <person name="Jeong J.-H."/>
            <person name="Song I."/>
            <person name="Kim S."/>
            <person name="Choi T."/>
            <person name="Kim D."/>
            <person name="Ryu S."/>
            <person name="Kim W."/>
        </authorList>
    </citation>
    <scope>NUCLEOTIDE SEQUENCE [LARGE SCALE GENOMIC DNA]</scope>
    <source>
        <tissue evidence="2">Muscle</tissue>
    </source>
</reference>
<feature type="compositionally biased region" description="Basic and acidic residues" evidence="1">
    <location>
        <begin position="55"/>
        <end position="75"/>
    </location>
</feature>
<feature type="region of interest" description="Disordered" evidence="1">
    <location>
        <begin position="40"/>
        <end position="75"/>
    </location>
</feature>
<organism evidence="2 3">
    <name type="scientific">Portunus trituberculatus</name>
    <name type="common">Swimming crab</name>
    <name type="synonym">Neptunus trituberculatus</name>
    <dbReference type="NCBI Taxonomy" id="210409"/>
    <lineage>
        <taxon>Eukaryota</taxon>
        <taxon>Metazoa</taxon>
        <taxon>Ecdysozoa</taxon>
        <taxon>Arthropoda</taxon>
        <taxon>Crustacea</taxon>
        <taxon>Multicrustacea</taxon>
        <taxon>Malacostraca</taxon>
        <taxon>Eumalacostraca</taxon>
        <taxon>Eucarida</taxon>
        <taxon>Decapoda</taxon>
        <taxon>Pleocyemata</taxon>
        <taxon>Brachyura</taxon>
        <taxon>Eubrachyura</taxon>
        <taxon>Portunoidea</taxon>
        <taxon>Portunidae</taxon>
        <taxon>Portuninae</taxon>
        <taxon>Portunus</taxon>
    </lineage>
</organism>
<dbReference type="Proteomes" id="UP000324222">
    <property type="component" value="Unassembled WGS sequence"/>
</dbReference>
<name>A0A5B7HJ45_PORTR</name>
<accession>A0A5B7HJ45</accession>
<keyword evidence="3" id="KW-1185">Reference proteome</keyword>
<gene>
    <name evidence="2" type="ORF">E2C01_067175</name>
</gene>
<evidence type="ECO:0000313" key="2">
    <source>
        <dbReference type="EMBL" id="MPC72861.1"/>
    </source>
</evidence>
<evidence type="ECO:0000256" key="1">
    <source>
        <dbReference type="SAM" id="MobiDB-lite"/>
    </source>
</evidence>
<dbReference type="AlphaFoldDB" id="A0A5B7HJ45"/>
<dbReference type="EMBL" id="VSRR010035569">
    <property type="protein sequence ID" value="MPC72861.1"/>
    <property type="molecule type" value="Genomic_DNA"/>
</dbReference>
<proteinExistence type="predicted"/>
<protein>
    <submittedName>
        <fullName evidence="2">Uncharacterized protein</fullName>
    </submittedName>
</protein>
<comment type="caution">
    <text evidence="2">The sequence shown here is derived from an EMBL/GenBank/DDBJ whole genome shotgun (WGS) entry which is preliminary data.</text>
</comment>
<evidence type="ECO:0000313" key="3">
    <source>
        <dbReference type="Proteomes" id="UP000324222"/>
    </source>
</evidence>
<sequence length="75" mass="8366">MKIHARLVQTIAALITFDALEGDSAGGRRKAEVVVETQTGGRRKAEVIVDTQTGGRREDRDSSRDLDRREKGRQM</sequence>